<name>A0A504Z4E9_FASGI</name>
<sequence>MDGVVSCDVGLVRDIHVNDLLSRKWNIDFTSRSRSTTSSQVPTFDLHPPGYVDRSFPGGAVRDSDPQLVIQRSWNIALGPLKQVPMNLFIMWISGNSISFFPLMSVIMLFLRPIQALFSIQTTFSLIEGSQAPMQRLVYVFGNFVMIALAMYKCHTMGLLPTYASDWLSFVEPPLSAEWSAGGQVI</sequence>
<accession>A0A504Z4E9</accession>
<evidence type="ECO:0000256" key="4">
    <source>
        <dbReference type="ARBA" id="ARBA00020820"/>
    </source>
</evidence>
<comment type="caution">
    <text evidence="11">The sequence shown here is derived from an EMBL/GenBank/DDBJ whole genome shotgun (WGS) entry which is preliminary data.</text>
</comment>
<dbReference type="Proteomes" id="UP000316759">
    <property type="component" value="Unassembled WGS sequence"/>
</dbReference>
<dbReference type="STRING" id="46835.A0A504Z4E9"/>
<feature type="transmembrane region" description="Helical" evidence="10">
    <location>
        <begin position="89"/>
        <end position="111"/>
    </location>
</feature>
<reference evidence="11 12" key="1">
    <citation type="submission" date="2019-04" db="EMBL/GenBank/DDBJ databases">
        <title>Annotation for the trematode Fasciola gigantica.</title>
        <authorList>
            <person name="Choi Y.-J."/>
        </authorList>
    </citation>
    <scope>NUCLEOTIDE SEQUENCE [LARGE SCALE GENOMIC DNA]</scope>
    <source>
        <strain evidence="11">Uganda_cow_1</strain>
    </source>
</reference>
<organism evidence="11 12">
    <name type="scientific">Fasciola gigantica</name>
    <name type="common">Giant liver fluke</name>
    <dbReference type="NCBI Taxonomy" id="46835"/>
    <lineage>
        <taxon>Eukaryota</taxon>
        <taxon>Metazoa</taxon>
        <taxon>Spiralia</taxon>
        <taxon>Lophotrochozoa</taxon>
        <taxon>Platyhelminthes</taxon>
        <taxon>Trematoda</taxon>
        <taxon>Digenea</taxon>
        <taxon>Plagiorchiida</taxon>
        <taxon>Echinostomata</taxon>
        <taxon>Echinostomatoidea</taxon>
        <taxon>Fasciolidae</taxon>
        <taxon>Fasciola</taxon>
    </lineage>
</organism>
<protein>
    <recommendedName>
        <fullName evidence="4 9">ER membrane protein complex subunit 4</fullName>
    </recommendedName>
</protein>
<comment type="subcellular location">
    <subcellularLocation>
        <location evidence="1">Endoplasmic reticulum membrane</location>
        <topology evidence="1">Multi-pass membrane protein</topology>
    </subcellularLocation>
</comment>
<keyword evidence="7 10" id="KW-1133">Transmembrane helix</keyword>
<dbReference type="AlphaFoldDB" id="A0A504Z4E9"/>
<evidence type="ECO:0000256" key="2">
    <source>
        <dbReference type="ARBA" id="ARBA00007715"/>
    </source>
</evidence>
<evidence type="ECO:0000256" key="3">
    <source>
        <dbReference type="ARBA" id="ARBA00011276"/>
    </source>
</evidence>
<dbReference type="PANTHER" id="PTHR19315">
    <property type="entry name" value="ER MEMBRANE PROTEIN COMPLEX SUBUNIT 4"/>
    <property type="match status" value="1"/>
</dbReference>
<keyword evidence="8 9" id="KW-0472">Membrane</keyword>
<keyword evidence="12" id="KW-1185">Reference proteome</keyword>
<evidence type="ECO:0000256" key="5">
    <source>
        <dbReference type="ARBA" id="ARBA00022692"/>
    </source>
</evidence>
<evidence type="ECO:0000256" key="8">
    <source>
        <dbReference type="ARBA" id="ARBA00023136"/>
    </source>
</evidence>
<evidence type="ECO:0000256" key="7">
    <source>
        <dbReference type="ARBA" id="ARBA00022989"/>
    </source>
</evidence>
<evidence type="ECO:0000256" key="9">
    <source>
        <dbReference type="PIRNR" id="PIRNR017207"/>
    </source>
</evidence>
<keyword evidence="5 10" id="KW-0812">Transmembrane</keyword>
<evidence type="ECO:0000256" key="6">
    <source>
        <dbReference type="ARBA" id="ARBA00022824"/>
    </source>
</evidence>
<proteinExistence type="inferred from homology"/>
<dbReference type="OrthoDB" id="369569at2759"/>
<comment type="similarity">
    <text evidence="2 9">Belongs to the EMC4 family.</text>
</comment>
<comment type="subunit">
    <text evidence="3">Component of the ER membrane protein complex (EMC).</text>
</comment>
<dbReference type="PIRSF" id="PIRSF017207">
    <property type="entry name" value="UCP017207_TM-p85"/>
    <property type="match status" value="1"/>
</dbReference>
<keyword evidence="6" id="KW-0256">Endoplasmic reticulum</keyword>
<evidence type="ECO:0000256" key="1">
    <source>
        <dbReference type="ARBA" id="ARBA00004477"/>
    </source>
</evidence>
<dbReference type="InterPro" id="IPR009445">
    <property type="entry name" value="TMEM85/Emc4"/>
</dbReference>
<evidence type="ECO:0000313" key="11">
    <source>
        <dbReference type="EMBL" id="TPP67595.1"/>
    </source>
</evidence>
<evidence type="ECO:0000313" key="12">
    <source>
        <dbReference type="Proteomes" id="UP000316759"/>
    </source>
</evidence>
<feature type="transmembrane region" description="Helical" evidence="10">
    <location>
        <begin position="137"/>
        <end position="160"/>
    </location>
</feature>
<dbReference type="Pfam" id="PF06417">
    <property type="entry name" value="EMC4"/>
    <property type="match status" value="1"/>
</dbReference>
<gene>
    <name evidence="11" type="ORF">FGIG_05216</name>
</gene>
<dbReference type="EMBL" id="SUNJ01000516">
    <property type="protein sequence ID" value="TPP67595.1"/>
    <property type="molecule type" value="Genomic_DNA"/>
</dbReference>
<dbReference type="GO" id="GO:0005789">
    <property type="term" value="C:endoplasmic reticulum membrane"/>
    <property type="evidence" value="ECO:0007669"/>
    <property type="project" value="UniProtKB-SubCell"/>
</dbReference>
<evidence type="ECO:0000256" key="10">
    <source>
        <dbReference type="SAM" id="Phobius"/>
    </source>
</evidence>